<keyword evidence="2" id="KW-0732">Signal</keyword>
<name>Q0G3U9_9HYPH</name>
<gene>
    <name evidence="3" type="ORF">FP2506_14904</name>
</gene>
<evidence type="ECO:0000313" key="4">
    <source>
        <dbReference type="Proteomes" id="UP000004310"/>
    </source>
</evidence>
<dbReference type="EMBL" id="AATP01000002">
    <property type="protein sequence ID" value="EAU41732.1"/>
    <property type="molecule type" value="Genomic_DNA"/>
</dbReference>
<dbReference type="AlphaFoldDB" id="Q0G3U9"/>
<dbReference type="HOGENOM" id="CLU_170331_0_0_5"/>
<keyword evidence="4" id="KW-1185">Reference proteome</keyword>
<dbReference type="RefSeq" id="WP_007068105.1">
    <property type="nucleotide sequence ID" value="NZ_DS022272.1"/>
</dbReference>
<organism evidence="3 4">
    <name type="scientific">Fulvimarina pelagi HTCC2506</name>
    <dbReference type="NCBI Taxonomy" id="314231"/>
    <lineage>
        <taxon>Bacteria</taxon>
        <taxon>Pseudomonadati</taxon>
        <taxon>Pseudomonadota</taxon>
        <taxon>Alphaproteobacteria</taxon>
        <taxon>Hyphomicrobiales</taxon>
        <taxon>Aurantimonadaceae</taxon>
        <taxon>Fulvimarina</taxon>
    </lineage>
</organism>
<evidence type="ECO:0000256" key="2">
    <source>
        <dbReference type="SAM" id="SignalP"/>
    </source>
</evidence>
<keyword evidence="1" id="KW-1133">Transmembrane helix</keyword>
<keyword evidence="1" id="KW-0812">Transmembrane</keyword>
<dbReference type="Proteomes" id="UP000004310">
    <property type="component" value="Unassembled WGS sequence"/>
</dbReference>
<comment type="caution">
    <text evidence="3">The sequence shown here is derived from an EMBL/GenBank/DDBJ whole genome shotgun (WGS) entry which is preliminary data.</text>
</comment>
<feature type="chain" id="PRO_5004172650" evidence="2">
    <location>
        <begin position="30"/>
        <end position="97"/>
    </location>
</feature>
<feature type="signal peptide" evidence="2">
    <location>
        <begin position="1"/>
        <end position="29"/>
    </location>
</feature>
<reference evidence="3 4" key="1">
    <citation type="journal article" date="2010" name="J. Bacteriol.">
        <title>Genome sequence of Fulvimarina pelagi HTCC2506T, a Mn(II)-oxidizing alphaproteobacterium possessing an aerobic anoxygenic photosynthetic gene cluster and Xanthorhodopsin.</title>
        <authorList>
            <person name="Kang I."/>
            <person name="Oh H.M."/>
            <person name="Lim S.I."/>
            <person name="Ferriera S."/>
            <person name="Giovannoni S.J."/>
            <person name="Cho J.C."/>
        </authorList>
    </citation>
    <scope>NUCLEOTIDE SEQUENCE [LARGE SCALE GENOMIC DNA]</scope>
    <source>
        <strain evidence="3 4">HTCC2506</strain>
    </source>
</reference>
<keyword evidence="1" id="KW-0472">Membrane</keyword>
<evidence type="ECO:0000313" key="3">
    <source>
        <dbReference type="EMBL" id="EAU41732.1"/>
    </source>
</evidence>
<proteinExistence type="predicted"/>
<protein>
    <submittedName>
        <fullName evidence="3">Uncharacterized protein</fullName>
    </submittedName>
</protein>
<accession>Q0G3U9</accession>
<dbReference type="STRING" id="217511.GCA_001463845_02910"/>
<sequence>MLRKIIISTIAAAILATSAVSVSTTTASAGSRDREIAIAVGIGVLAGVLGAKISRPKHRQVRIQGTYKVKHKPTIRHSAGGHAPRESYNVIGYQRLD</sequence>
<evidence type="ECO:0000256" key="1">
    <source>
        <dbReference type="SAM" id="Phobius"/>
    </source>
</evidence>
<feature type="transmembrane region" description="Helical" evidence="1">
    <location>
        <begin position="37"/>
        <end position="54"/>
    </location>
</feature>